<dbReference type="InterPro" id="IPR039425">
    <property type="entry name" value="RNA_pol_sigma-70-like"/>
</dbReference>
<sequence length="217" mass="23267">MTTSSADDEFRDFMAARWPALVRTAYLLTGSHHSAEDLAQTAMVRAFVKWARVRASDDPAAYVRQIMIHCHADQFRRRRVAEWLTARLPEPRQQPTAPDGDETEALFAALARVPARQRAVVVLYYFDDMTHAQIAAALGLREATVRGQMSRAMARLRQDGLLAGFAGSAPAARSAPGAGSAQGARPVQGARPAPAKQLSGTPATSSGIASTGGKEAL</sequence>
<feature type="domain" description="RNA polymerase sigma factor 70 region 4 type 2" evidence="8">
    <location>
        <begin position="104"/>
        <end position="156"/>
    </location>
</feature>
<keyword evidence="5" id="KW-0804">Transcription</keyword>
<name>A0ABP5GTZ0_9ACTN</name>
<organism evidence="9 10">
    <name type="scientific">Catenulispora yoronensis</name>
    <dbReference type="NCBI Taxonomy" id="450799"/>
    <lineage>
        <taxon>Bacteria</taxon>
        <taxon>Bacillati</taxon>
        <taxon>Actinomycetota</taxon>
        <taxon>Actinomycetes</taxon>
        <taxon>Catenulisporales</taxon>
        <taxon>Catenulisporaceae</taxon>
        <taxon>Catenulispora</taxon>
    </lineage>
</organism>
<keyword evidence="3" id="KW-0731">Sigma factor</keyword>
<dbReference type="Gene3D" id="1.10.1740.10">
    <property type="match status" value="1"/>
</dbReference>
<dbReference type="InterPro" id="IPR013324">
    <property type="entry name" value="RNA_pol_sigma_r3/r4-like"/>
</dbReference>
<proteinExistence type="inferred from homology"/>
<evidence type="ECO:0000313" key="9">
    <source>
        <dbReference type="EMBL" id="GAA2050532.1"/>
    </source>
</evidence>
<dbReference type="PANTHER" id="PTHR43133:SF50">
    <property type="entry name" value="ECF RNA POLYMERASE SIGMA FACTOR SIGM"/>
    <property type="match status" value="1"/>
</dbReference>
<dbReference type="InterPro" id="IPR036388">
    <property type="entry name" value="WH-like_DNA-bd_sf"/>
</dbReference>
<dbReference type="Pfam" id="PF08281">
    <property type="entry name" value="Sigma70_r4_2"/>
    <property type="match status" value="1"/>
</dbReference>
<keyword evidence="10" id="KW-1185">Reference proteome</keyword>
<dbReference type="EMBL" id="BAAAQN010000049">
    <property type="protein sequence ID" value="GAA2050532.1"/>
    <property type="molecule type" value="Genomic_DNA"/>
</dbReference>
<dbReference type="SUPFAM" id="SSF88946">
    <property type="entry name" value="Sigma2 domain of RNA polymerase sigma factors"/>
    <property type="match status" value="1"/>
</dbReference>
<dbReference type="CDD" id="cd06171">
    <property type="entry name" value="Sigma70_r4"/>
    <property type="match status" value="1"/>
</dbReference>
<evidence type="ECO:0000313" key="10">
    <source>
        <dbReference type="Proteomes" id="UP001500751"/>
    </source>
</evidence>
<evidence type="ECO:0000256" key="3">
    <source>
        <dbReference type="ARBA" id="ARBA00023082"/>
    </source>
</evidence>
<dbReference type="Proteomes" id="UP001500751">
    <property type="component" value="Unassembled WGS sequence"/>
</dbReference>
<evidence type="ECO:0000259" key="8">
    <source>
        <dbReference type="Pfam" id="PF08281"/>
    </source>
</evidence>
<accession>A0ABP5GTZ0</accession>
<protein>
    <recommendedName>
        <fullName evidence="11">SigE family RNA polymerase sigma factor</fullName>
    </recommendedName>
</protein>
<dbReference type="Pfam" id="PF04542">
    <property type="entry name" value="Sigma70_r2"/>
    <property type="match status" value="1"/>
</dbReference>
<comment type="similarity">
    <text evidence="1">Belongs to the sigma-70 factor family. ECF subfamily.</text>
</comment>
<evidence type="ECO:0000256" key="1">
    <source>
        <dbReference type="ARBA" id="ARBA00010641"/>
    </source>
</evidence>
<comment type="caution">
    <text evidence="9">The sequence shown here is derived from an EMBL/GenBank/DDBJ whole genome shotgun (WGS) entry which is preliminary data.</text>
</comment>
<dbReference type="InterPro" id="IPR013249">
    <property type="entry name" value="RNA_pol_sigma70_r4_t2"/>
</dbReference>
<dbReference type="InterPro" id="IPR007627">
    <property type="entry name" value="RNA_pol_sigma70_r2"/>
</dbReference>
<dbReference type="NCBIfam" id="TIGR02937">
    <property type="entry name" value="sigma70-ECF"/>
    <property type="match status" value="1"/>
</dbReference>
<reference evidence="10" key="1">
    <citation type="journal article" date="2019" name="Int. J. Syst. Evol. Microbiol.">
        <title>The Global Catalogue of Microorganisms (GCM) 10K type strain sequencing project: providing services to taxonomists for standard genome sequencing and annotation.</title>
        <authorList>
            <consortium name="The Broad Institute Genomics Platform"/>
            <consortium name="The Broad Institute Genome Sequencing Center for Infectious Disease"/>
            <person name="Wu L."/>
            <person name="Ma J."/>
        </authorList>
    </citation>
    <scope>NUCLEOTIDE SEQUENCE [LARGE SCALE GENOMIC DNA]</scope>
    <source>
        <strain evidence="10">JCM 16014</strain>
    </source>
</reference>
<feature type="region of interest" description="Disordered" evidence="6">
    <location>
        <begin position="168"/>
        <end position="217"/>
    </location>
</feature>
<keyword evidence="2" id="KW-0805">Transcription regulation</keyword>
<dbReference type="RefSeq" id="WP_344669638.1">
    <property type="nucleotide sequence ID" value="NZ_BAAAQN010000049.1"/>
</dbReference>
<dbReference type="NCBIfam" id="TIGR02983">
    <property type="entry name" value="SigE-fam_strep"/>
    <property type="match status" value="1"/>
</dbReference>
<feature type="domain" description="RNA polymerase sigma-70 region 2" evidence="7">
    <location>
        <begin position="19"/>
        <end position="79"/>
    </location>
</feature>
<dbReference type="PANTHER" id="PTHR43133">
    <property type="entry name" value="RNA POLYMERASE ECF-TYPE SIGMA FACTO"/>
    <property type="match status" value="1"/>
</dbReference>
<gene>
    <name evidence="9" type="ORF">GCM10009839_66300</name>
</gene>
<keyword evidence="4" id="KW-0238">DNA-binding</keyword>
<feature type="compositionally biased region" description="Low complexity" evidence="6">
    <location>
        <begin position="168"/>
        <end position="186"/>
    </location>
</feature>
<evidence type="ECO:0000256" key="4">
    <source>
        <dbReference type="ARBA" id="ARBA00023125"/>
    </source>
</evidence>
<dbReference type="SUPFAM" id="SSF88659">
    <property type="entry name" value="Sigma3 and sigma4 domains of RNA polymerase sigma factors"/>
    <property type="match status" value="1"/>
</dbReference>
<evidence type="ECO:0000259" key="7">
    <source>
        <dbReference type="Pfam" id="PF04542"/>
    </source>
</evidence>
<dbReference type="InterPro" id="IPR014325">
    <property type="entry name" value="RNA_pol_sigma-E_actinobac"/>
</dbReference>
<evidence type="ECO:0000256" key="6">
    <source>
        <dbReference type="SAM" id="MobiDB-lite"/>
    </source>
</evidence>
<dbReference type="InterPro" id="IPR014284">
    <property type="entry name" value="RNA_pol_sigma-70_dom"/>
</dbReference>
<evidence type="ECO:0000256" key="2">
    <source>
        <dbReference type="ARBA" id="ARBA00023015"/>
    </source>
</evidence>
<dbReference type="InterPro" id="IPR013325">
    <property type="entry name" value="RNA_pol_sigma_r2"/>
</dbReference>
<evidence type="ECO:0000256" key="5">
    <source>
        <dbReference type="ARBA" id="ARBA00023163"/>
    </source>
</evidence>
<evidence type="ECO:0008006" key="11">
    <source>
        <dbReference type="Google" id="ProtNLM"/>
    </source>
</evidence>
<dbReference type="Gene3D" id="1.10.10.10">
    <property type="entry name" value="Winged helix-like DNA-binding domain superfamily/Winged helix DNA-binding domain"/>
    <property type="match status" value="1"/>
</dbReference>
<feature type="compositionally biased region" description="Polar residues" evidence="6">
    <location>
        <begin position="198"/>
        <end position="209"/>
    </location>
</feature>